<protein>
    <submittedName>
        <fullName evidence="1">Uncharacterized protein, DUF1810 family</fullName>
    </submittedName>
</protein>
<accession>A0A239HM44</accession>
<evidence type="ECO:0000313" key="1">
    <source>
        <dbReference type="EMBL" id="SNS82235.1"/>
    </source>
</evidence>
<keyword evidence="2" id="KW-1185">Reference proteome</keyword>
<dbReference type="AlphaFoldDB" id="A0A239HM44"/>
<organism evidence="1 2">
    <name type="scientific">Edaphosphingomonas laterariae</name>
    <dbReference type="NCBI Taxonomy" id="861865"/>
    <lineage>
        <taxon>Bacteria</taxon>
        <taxon>Pseudomonadati</taxon>
        <taxon>Pseudomonadota</taxon>
        <taxon>Alphaproteobacteria</taxon>
        <taxon>Sphingomonadales</taxon>
        <taxon>Rhizorhabdaceae</taxon>
        <taxon>Edaphosphingomonas</taxon>
    </lineage>
</organism>
<gene>
    <name evidence="1" type="ORF">SAMN06295912_1186</name>
</gene>
<reference evidence="2" key="1">
    <citation type="submission" date="2017-06" db="EMBL/GenBank/DDBJ databases">
        <authorList>
            <person name="Varghese N."/>
            <person name="Submissions S."/>
        </authorList>
    </citation>
    <scope>NUCLEOTIDE SEQUENCE [LARGE SCALE GENOMIC DNA]</scope>
    <source>
        <strain evidence="2">LNB2</strain>
    </source>
</reference>
<dbReference type="SUPFAM" id="SSF140736">
    <property type="entry name" value="Rv1873-like"/>
    <property type="match status" value="1"/>
</dbReference>
<dbReference type="Gene3D" id="1.25.40.380">
    <property type="entry name" value="Protein of unknown function DUF1810"/>
    <property type="match status" value="1"/>
</dbReference>
<dbReference type="Proteomes" id="UP000198281">
    <property type="component" value="Unassembled WGS sequence"/>
</dbReference>
<name>A0A239HM44_9SPHN</name>
<dbReference type="RefSeq" id="WP_425442289.1">
    <property type="nucleotide sequence ID" value="NZ_FZOS01000018.1"/>
</dbReference>
<dbReference type="Pfam" id="PF08837">
    <property type="entry name" value="DUF1810"/>
    <property type="match status" value="1"/>
</dbReference>
<proteinExistence type="predicted"/>
<dbReference type="InterPro" id="IPR014937">
    <property type="entry name" value="DUF1810"/>
</dbReference>
<dbReference type="PIRSF" id="PIRSF008546">
    <property type="entry name" value="UCP008546"/>
    <property type="match status" value="1"/>
</dbReference>
<dbReference type="EMBL" id="FZOS01000018">
    <property type="protein sequence ID" value="SNS82235.1"/>
    <property type="molecule type" value="Genomic_DNA"/>
</dbReference>
<sequence length="144" mass="15651">MDMGDPFDLARFIAAQADSYDRALVELQAGAKRSHWMWFIFPQIAGLGFSAMAQRYAIGSLAEARAYLDHPLLGERLRDCTRALLTHAGQDAETIMGGIDAVKLRSSLTLFDAAADDPAAEPFGDALNAFYGGERDPRTIALLS</sequence>
<dbReference type="InterPro" id="IPR036287">
    <property type="entry name" value="Rv1873-like_sf"/>
</dbReference>
<evidence type="ECO:0000313" key="2">
    <source>
        <dbReference type="Proteomes" id="UP000198281"/>
    </source>
</evidence>